<dbReference type="PATRIC" id="fig|29557.3.peg.499"/>
<dbReference type="EMBL" id="LVLH01000040">
    <property type="protein sequence ID" value="OAB48786.1"/>
    <property type="molecule type" value="Genomic_DNA"/>
</dbReference>
<dbReference type="Pfam" id="PF00005">
    <property type="entry name" value="ABC_tran"/>
    <property type="match status" value="1"/>
</dbReference>
<accession>A0A168RAN7</accession>
<dbReference type="OrthoDB" id="9802264at2"/>
<name>A0A168RAN7_9BACT</name>
<comment type="similarity">
    <text evidence="1">Belongs to the ABC transporter superfamily.</text>
</comment>
<dbReference type="GO" id="GO:0005524">
    <property type="term" value="F:ATP binding"/>
    <property type="evidence" value="ECO:0007669"/>
    <property type="project" value="UniProtKB-KW"/>
</dbReference>
<keyword evidence="3" id="KW-0547">Nucleotide-binding</keyword>
<sequence length="304" mass="34591">MKNEKELNFPELKIPKKEKITSENVCEIINKYANGQKQLIVNKKIAKLLNKLAKRKHSKKNKVQNSNHLVEVKNVTKYYVNGEVINKVLDDVSLTIEKGEIILIFGTSGSGKSTLLNLISGLDRPNKGEIYVNNESLVNLDDRGLTKFRRNNVSFIFQSYNLLTNLSAYDNALTGAYLQKDKQKVLNIDELFKTFELSNEKNKYPSQLSGGQQQRVSIIRALAKNSEIIFADEPTGALDHATTKIVLKTLFELNKKEKTTIIFVSHDPQITPIADRVFYVKNGKIEKIVVNEEKKHPDEFLKID</sequence>
<dbReference type="PROSITE" id="PS00211">
    <property type="entry name" value="ABC_TRANSPORTER_1"/>
    <property type="match status" value="1"/>
</dbReference>
<keyword evidence="2" id="KW-0813">Transport</keyword>
<evidence type="ECO:0000256" key="1">
    <source>
        <dbReference type="ARBA" id="ARBA00005417"/>
    </source>
</evidence>
<dbReference type="CDD" id="cd03255">
    <property type="entry name" value="ABC_MJ0796_LolCDE_FtsE"/>
    <property type="match status" value="1"/>
</dbReference>
<dbReference type="InterPro" id="IPR027417">
    <property type="entry name" value="P-loop_NTPase"/>
</dbReference>
<gene>
    <name evidence="6" type="ORF">MGALLINA_05030</name>
</gene>
<dbReference type="PANTHER" id="PTHR42798:SF2">
    <property type="entry name" value="ABC TRANSPORTER ATP-BINDING PROTEIN MG467-RELATED"/>
    <property type="match status" value="1"/>
</dbReference>
<evidence type="ECO:0000259" key="5">
    <source>
        <dbReference type="PROSITE" id="PS50893"/>
    </source>
</evidence>
<dbReference type="SUPFAM" id="SSF52540">
    <property type="entry name" value="P-loop containing nucleoside triphosphate hydrolases"/>
    <property type="match status" value="1"/>
</dbReference>
<dbReference type="AlphaFoldDB" id="A0A168RAN7"/>
<organism evidence="6 7">
    <name type="scientific">Mycoplasmopsis gallinarum</name>
    <dbReference type="NCBI Taxonomy" id="29557"/>
    <lineage>
        <taxon>Bacteria</taxon>
        <taxon>Bacillati</taxon>
        <taxon>Mycoplasmatota</taxon>
        <taxon>Mycoplasmoidales</taxon>
        <taxon>Metamycoplasmataceae</taxon>
        <taxon>Mycoplasmopsis</taxon>
    </lineage>
</organism>
<evidence type="ECO:0000313" key="6">
    <source>
        <dbReference type="EMBL" id="OAB48786.1"/>
    </source>
</evidence>
<evidence type="ECO:0000256" key="2">
    <source>
        <dbReference type="ARBA" id="ARBA00022448"/>
    </source>
</evidence>
<proteinExistence type="inferred from homology"/>
<evidence type="ECO:0000313" key="7">
    <source>
        <dbReference type="Proteomes" id="UP000076983"/>
    </source>
</evidence>
<dbReference type="InterPro" id="IPR017871">
    <property type="entry name" value="ABC_transporter-like_CS"/>
</dbReference>
<keyword evidence="4 6" id="KW-0067">ATP-binding</keyword>
<reference evidence="6 7" key="1">
    <citation type="submission" date="2016-03" db="EMBL/GenBank/DDBJ databases">
        <title>Genome sequence of Mycoplasma gallinarum strain Mgn_IPT.</title>
        <authorList>
            <person name="Yacoub E."/>
            <person name="Sirand-Pugnet P."/>
            <person name="Barre A."/>
            <person name="Maurier F."/>
            <person name="Blanchard A."/>
            <person name="Ben Abdelmoumen B.M."/>
        </authorList>
    </citation>
    <scope>NUCLEOTIDE SEQUENCE [LARGE SCALE GENOMIC DNA]</scope>
    <source>
        <strain evidence="6 7">Mgn_IPT</strain>
    </source>
</reference>
<dbReference type="Gene3D" id="3.40.50.300">
    <property type="entry name" value="P-loop containing nucleotide triphosphate hydrolases"/>
    <property type="match status" value="1"/>
</dbReference>
<dbReference type="RefSeq" id="WP_063626276.1">
    <property type="nucleotide sequence ID" value="NZ_LVLH01000040.1"/>
</dbReference>
<dbReference type="PANTHER" id="PTHR42798">
    <property type="entry name" value="LIPOPROTEIN-RELEASING SYSTEM ATP-BINDING PROTEIN LOLD"/>
    <property type="match status" value="1"/>
</dbReference>
<evidence type="ECO:0000256" key="4">
    <source>
        <dbReference type="ARBA" id="ARBA00022840"/>
    </source>
</evidence>
<feature type="domain" description="ABC transporter" evidence="5">
    <location>
        <begin position="70"/>
        <end position="303"/>
    </location>
</feature>
<dbReference type="GO" id="GO:0098796">
    <property type="term" value="C:membrane protein complex"/>
    <property type="evidence" value="ECO:0007669"/>
    <property type="project" value="UniProtKB-ARBA"/>
</dbReference>
<dbReference type="GO" id="GO:0022857">
    <property type="term" value="F:transmembrane transporter activity"/>
    <property type="evidence" value="ECO:0007669"/>
    <property type="project" value="UniProtKB-ARBA"/>
</dbReference>
<protein>
    <submittedName>
        <fullName evidence="6">ABC transporter ATP-binding protein</fullName>
    </submittedName>
</protein>
<dbReference type="STRING" id="29557.MGALLINA_05030"/>
<keyword evidence="7" id="KW-1185">Reference proteome</keyword>
<dbReference type="InterPro" id="IPR003593">
    <property type="entry name" value="AAA+_ATPase"/>
</dbReference>
<dbReference type="SMART" id="SM00382">
    <property type="entry name" value="AAA"/>
    <property type="match status" value="1"/>
</dbReference>
<dbReference type="FunFam" id="3.40.50.300:FF:000032">
    <property type="entry name" value="Export ABC transporter ATP-binding protein"/>
    <property type="match status" value="1"/>
</dbReference>
<dbReference type="GO" id="GO:0016887">
    <property type="term" value="F:ATP hydrolysis activity"/>
    <property type="evidence" value="ECO:0007669"/>
    <property type="project" value="InterPro"/>
</dbReference>
<dbReference type="InterPro" id="IPR003439">
    <property type="entry name" value="ABC_transporter-like_ATP-bd"/>
</dbReference>
<dbReference type="PROSITE" id="PS50893">
    <property type="entry name" value="ABC_TRANSPORTER_2"/>
    <property type="match status" value="1"/>
</dbReference>
<evidence type="ECO:0000256" key="3">
    <source>
        <dbReference type="ARBA" id="ARBA00022741"/>
    </source>
</evidence>
<comment type="caution">
    <text evidence="6">The sequence shown here is derived from an EMBL/GenBank/DDBJ whole genome shotgun (WGS) entry which is preliminary data.</text>
</comment>
<dbReference type="Proteomes" id="UP000076983">
    <property type="component" value="Unassembled WGS sequence"/>
</dbReference>
<dbReference type="InterPro" id="IPR017911">
    <property type="entry name" value="MacB-like_ATP-bd"/>
</dbReference>